<keyword evidence="2" id="KW-1003">Cell membrane</keyword>
<proteinExistence type="predicted"/>
<dbReference type="PANTHER" id="PTHR30086:SF20">
    <property type="entry name" value="ARGININE EXPORTER PROTEIN ARGO-RELATED"/>
    <property type="match status" value="1"/>
</dbReference>
<protein>
    <submittedName>
        <fullName evidence="7">LysE family translocator</fullName>
    </submittedName>
</protein>
<comment type="subcellular location">
    <subcellularLocation>
        <location evidence="1">Cell membrane</location>
        <topology evidence="1">Multi-pass membrane protein</topology>
    </subcellularLocation>
</comment>
<reference evidence="8" key="1">
    <citation type="journal article" date="2019" name="Int. J. Syst. Evol. Microbiol.">
        <title>The Global Catalogue of Microorganisms (GCM) 10K type strain sequencing project: providing services to taxonomists for standard genome sequencing and annotation.</title>
        <authorList>
            <consortium name="The Broad Institute Genomics Platform"/>
            <consortium name="The Broad Institute Genome Sequencing Center for Infectious Disease"/>
            <person name="Wu L."/>
            <person name="Ma J."/>
        </authorList>
    </citation>
    <scope>NUCLEOTIDE SEQUENCE [LARGE SCALE GENOMIC DNA]</scope>
    <source>
        <strain evidence="8">CCUG 56401</strain>
    </source>
</reference>
<dbReference type="EMBL" id="JBHTIW010000004">
    <property type="protein sequence ID" value="MFD0919945.1"/>
    <property type="molecule type" value="Genomic_DNA"/>
</dbReference>
<evidence type="ECO:0000256" key="2">
    <source>
        <dbReference type="ARBA" id="ARBA00022475"/>
    </source>
</evidence>
<dbReference type="RefSeq" id="WP_345601930.1">
    <property type="nucleotide sequence ID" value="NZ_BAABLT010000052.1"/>
</dbReference>
<accession>A0ABW3FPC9</accession>
<keyword evidence="3 6" id="KW-0812">Transmembrane</keyword>
<organism evidence="7 8">
    <name type="scientific">Saccharopolyspora rosea</name>
    <dbReference type="NCBI Taxonomy" id="524884"/>
    <lineage>
        <taxon>Bacteria</taxon>
        <taxon>Bacillati</taxon>
        <taxon>Actinomycetota</taxon>
        <taxon>Actinomycetes</taxon>
        <taxon>Pseudonocardiales</taxon>
        <taxon>Pseudonocardiaceae</taxon>
        <taxon>Saccharopolyspora</taxon>
    </lineage>
</organism>
<feature type="transmembrane region" description="Helical" evidence="6">
    <location>
        <begin position="272"/>
        <end position="290"/>
    </location>
</feature>
<evidence type="ECO:0000256" key="1">
    <source>
        <dbReference type="ARBA" id="ARBA00004651"/>
    </source>
</evidence>
<feature type="transmembrane region" description="Helical" evidence="6">
    <location>
        <begin position="88"/>
        <end position="111"/>
    </location>
</feature>
<keyword evidence="5 6" id="KW-0472">Membrane</keyword>
<name>A0ABW3FPC9_9PSEU</name>
<evidence type="ECO:0000256" key="4">
    <source>
        <dbReference type="ARBA" id="ARBA00022989"/>
    </source>
</evidence>
<gene>
    <name evidence="7" type="ORF">ACFQ16_09330</name>
</gene>
<feature type="transmembrane region" description="Helical" evidence="6">
    <location>
        <begin position="153"/>
        <end position="171"/>
    </location>
</feature>
<keyword evidence="4 6" id="KW-1133">Transmembrane helix</keyword>
<comment type="caution">
    <text evidence="7">The sequence shown here is derived from an EMBL/GenBank/DDBJ whole genome shotgun (WGS) entry which is preliminary data.</text>
</comment>
<sequence>MIAQGFLPVLHLNELDFSNAAHRFHSDGFTGKPTRPGPPHRVKTAHFSALFCHCAPAHYYRVFRADEDISPVLLPMWNGLGMPIDQHLLLAFVVTTFLAMISPGPDMLFVLGCGMRGGPRAGLLATAGVATSEVLHITVAAAGLSALFATVPAAVVVVRVLGAAYLVYLGVRIIRNRKAGQPAVENVDTAVSPRRAYLAGLWTNLLNPKMVTFSIAFLPQFVNAELGHLWVQFTALGTIVVTLEFLVDGTVSVIGGRAGNWLRRRESVRRRFDAATGGAFIALGVGLIAVR</sequence>
<evidence type="ECO:0000256" key="6">
    <source>
        <dbReference type="SAM" id="Phobius"/>
    </source>
</evidence>
<evidence type="ECO:0000313" key="8">
    <source>
        <dbReference type="Proteomes" id="UP001597018"/>
    </source>
</evidence>
<feature type="transmembrane region" description="Helical" evidence="6">
    <location>
        <begin position="123"/>
        <end position="147"/>
    </location>
</feature>
<dbReference type="InterPro" id="IPR001123">
    <property type="entry name" value="LeuE-type"/>
</dbReference>
<evidence type="ECO:0000313" key="7">
    <source>
        <dbReference type="EMBL" id="MFD0919945.1"/>
    </source>
</evidence>
<evidence type="ECO:0000256" key="3">
    <source>
        <dbReference type="ARBA" id="ARBA00022692"/>
    </source>
</evidence>
<dbReference type="Pfam" id="PF01810">
    <property type="entry name" value="LysE"/>
    <property type="match status" value="1"/>
</dbReference>
<evidence type="ECO:0000256" key="5">
    <source>
        <dbReference type="ARBA" id="ARBA00023136"/>
    </source>
</evidence>
<dbReference type="Proteomes" id="UP001597018">
    <property type="component" value="Unassembled WGS sequence"/>
</dbReference>
<keyword evidence="8" id="KW-1185">Reference proteome</keyword>
<dbReference type="PANTHER" id="PTHR30086">
    <property type="entry name" value="ARGININE EXPORTER PROTEIN ARGO"/>
    <property type="match status" value="1"/>
</dbReference>